<evidence type="ECO:0000313" key="3">
    <source>
        <dbReference type="Proteomes" id="UP000321058"/>
    </source>
</evidence>
<feature type="transmembrane region" description="Helical" evidence="1">
    <location>
        <begin position="28"/>
        <end position="59"/>
    </location>
</feature>
<gene>
    <name evidence="2" type="ORF">RSO01_69440</name>
</gene>
<name>A0A512NLF3_9HYPH</name>
<keyword evidence="1" id="KW-1133">Transmembrane helix</keyword>
<organism evidence="2 3">
    <name type="scientific">Reyranella soli</name>
    <dbReference type="NCBI Taxonomy" id="1230389"/>
    <lineage>
        <taxon>Bacteria</taxon>
        <taxon>Pseudomonadati</taxon>
        <taxon>Pseudomonadota</taxon>
        <taxon>Alphaproteobacteria</taxon>
        <taxon>Hyphomicrobiales</taxon>
        <taxon>Reyranellaceae</taxon>
        <taxon>Reyranella</taxon>
    </lineage>
</organism>
<feature type="transmembrane region" description="Helical" evidence="1">
    <location>
        <begin position="116"/>
        <end position="135"/>
    </location>
</feature>
<feature type="transmembrane region" description="Helical" evidence="1">
    <location>
        <begin position="265"/>
        <end position="285"/>
    </location>
</feature>
<sequence>MASIREVSMTTVVVENQLPEASGAPSAVAWPAIVAGGFVAAAFTLLLLALGGGLGLMVVSPWRASPEITTLKAATFAGIYMAATAVIASALGGYIAGRLRTRWSGAPADEVFFRDTVHGLLAWAFASVMGAILLASAATALTGAATAGAVQGTVQRPDAGQPAGVAPAVAMPILDRLFRPDYAVLTGGTGQRAAGVFAAGRDLAVDRDAAARLLATGEAADRQYLAQMVAARTGVDLAEAERRVSAAEVSLRNAAELARQVSMRLSLWLVASLFLGALAACLAALEGGALRDGRGWTGLRG</sequence>
<feature type="transmembrane region" description="Helical" evidence="1">
    <location>
        <begin position="71"/>
        <end position="96"/>
    </location>
</feature>
<keyword evidence="3" id="KW-1185">Reference proteome</keyword>
<reference evidence="2 3" key="1">
    <citation type="submission" date="2019-07" db="EMBL/GenBank/DDBJ databases">
        <title>Whole genome shotgun sequence of Reyranella soli NBRC 108950.</title>
        <authorList>
            <person name="Hosoyama A."/>
            <person name="Uohara A."/>
            <person name="Ohji S."/>
            <person name="Ichikawa N."/>
        </authorList>
    </citation>
    <scope>NUCLEOTIDE SEQUENCE [LARGE SCALE GENOMIC DNA]</scope>
    <source>
        <strain evidence="2 3">NBRC 108950</strain>
    </source>
</reference>
<keyword evidence="1" id="KW-0812">Transmembrane</keyword>
<dbReference type="Proteomes" id="UP000321058">
    <property type="component" value="Unassembled WGS sequence"/>
</dbReference>
<protein>
    <recommendedName>
        <fullName evidence="4">Transmembrane protein</fullName>
    </recommendedName>
</protein>
<keyword evidence="1" id="KW-0472">Membrane</keyword>
<evidence type="ECO:0000256" key="1">
    <source>
        <dbReference type="SAM" id="Phobius"/>
    </source>
</evidence>
<proteinExistence type="predicted"/>
<dbReference type="EMBL" id="BKAJ01000140">
    <property type="protein sequence ID" value="GEP59778.1"/>
    <property type="molecule type" value="Genomic_DNA"/>
</dbReference>
<evidence type="ECO:0000313" key="2">
    <source>
        <dbReference type="EMBL" id="GEP59778.1"/>
    </source>
</evidence>
<dbReference type="AlphaFoldDB" id="A0A512NLF3"/>
<evidence type="ECO:0008006" key="4">
    <source>
        <dbReference type="Google" id="ProtNLM"/>
    </source>
</evidence>
<comment type="caution">
    <text evidence="2">The sequence shown here is derived from an EMBL/GenBank/DDBJ whole genome shotgun (WGS) entry which is preliminary data.</text>
</comment>
<accession>A0A512NLF3</accession>